<dbReference type="EMBL" id="BAAAZN010000012">
    <property type="protein sequence ID" value="GAA3562506.1"/>
    <property type="molecule type" value="Genomic_DNA"/>
</dbReference>
<feature type="region of interest" description="Disordered" evidence="1">
    <location>
        <begin position="47"/>
        <end position="76"/>
    </location>
</feature>
<comment type="caution">
    <text evidence="2">The sequence shown here is derived from an EMBL/GenBank/DDBJ whole genome shotgun (WGS) entry which is preliminary data.</text>
</comment>
<proteinExistence type="predicted"/>
<evidence type="ECO:0000256" key="1">
    <source>
        <dbReference type="SAM" id="MobiDB-lite"/>
    </source>
</evidence>
<organism evidence="2 3">
    <name type="scientific">Amycolatopsis ultiminotia</name>
    <dbReference type="NCBI Taxonomy" id="543629"/>
    <lineage>
        <taxon>Bacteria</taxon>
        <taxon>Bacillati</taxon>
        <taxon>Actinomycetota</taxon>
        <taxon>Actinomycetes</taxon>
        <taxon>Pseudonocardiales</taxon>
        <taxon>Pseudonocardiaceae</taxon>
        <taxon>Amycolatopsis</taxon>
    </lineage>
</organism>
<keyword evidence="3" id="KW-1185">Reference proteome</keyword>
<accession>A0ABP6X769</accession>
<evidence type="ECO:0000313" key="2">
    <source>
        <dbReference type="EMBL" id="GAA3562506.1"/>
    </source>
</evidence>
<name>A0ABP6X769_9PSEU</name>
<evidence type="ECO:0000313" key="3">
    <source>
        <dbReference type="Proteomes" id="UP001500689"/>
    </source>
</evidence>
<dbReference type="Proteomes" id="UP001500689">
    <property type="component" value="Unassembled WGS sequence"/>
</dbReference>
<protein>
    <submittedName>
        <fullName evidence="2">Uncharacterized protein</fullName>
    </submittedName>
</protein>
<sequence>MVETTVVACRFPMETRCANGKSAGDTGLDRRVRNPRSPVRELVPGAGLAGVRSGRGAPGSGDRAEGPPGARWGGYRAVRRPAATPVVVRRGACPGIRALS</sequence>
<reference evidence="3" key="1">
    <citation type="journal article" date="2019" name="Int. J. Syst. Evol. Microbiol.">
        <title>The Global Catalogue of Microorganisms (GCM) 10K type strain sequencing project: providing services to taxonomists for standard genome sequencing and annotation.</title>
        <authorList>
            <consortium name="The Broad Institute Genomics Platform"/>
            <consortium name="The Broad Institute Genome Sequencing Center for Infectious Disease"/>
            <person name="Wu L."/>
            <person name="Ma J."/>
        </authorList>
    </citation>
    <scope>NUCLEOTIDE SEQUENCE [LARGE SCALE GENOMIC DNA]</scope>
    <source>
        <strain evidence="3">JCM 16898</strain>
    </source>
</reference>
<gene>
    <name evidence="2" type="ORF">GCM10022222_52730</name>
</gene>